<evidence type="ECO:0000313" key="3">
    <source>
        <dbReference type="Proteomes" id="UP000824998"/>
    </source>
</evidence>
<dbReference type="SUPFAM" id="SSF81383">
    <property type="entry name" value="F-box domain"/>
    <property type="match status" value="1"/>
</dbReference>
<dbReference type="EMBL" id="MU251631">
    <property type="protein sequence ID" value="KAG9230976.1"/>
    <property type="molecule type" value="Genomic_DNA"/>
</dbReference>
<dbReference type="InterPro" id="IPR001810">
    <property type="entry name" value="F-box_dom"/>
</dbReference>
<accession>A0A9P7YC85</accession>
<gene>
    <name evidence="2" type="ORF">BJ875DRAFT_518291</name>
</gene>
<dbReference type="AlphaFoldDB" id="A0A9P7YC85"/>
<proteinExistence type="predicted"/>
<dbReference type="Proteomes" id="UP000824998">
    <property type="component" value="Unassembled WGS sequence"/>
</dbReference>
<keyword evidence="3" id="KW-1185">Reference proteome</keyword>
<comment type="caution">
    <text evidence="2">The sequence shown here is derived from an EMBL/GenBank/DDBJ whole genome shotgun (WGS) entry which is preliminary data.</text>
</comment>
<name>A0A9P7YC85_9HELO</name>
<feature type="domain" description="F-box" evidence="1">
    <location>
        <begin position="233"/>
        <end position="280"/>
    </location>
</feature>
<organism evidence="2 3">
    <name type="scientific">Amylocarpus encephaloides</name>
    <dbReference type="NCBI Taxonomy" id="45428"/>
    <lineage>
        <taxon>Eukaryota</taxon>
        <taxon>Fungi</taxon>
        <taxon>Dikarya</taxon>
        <taxon>Ascomycota</taxon>
        <taxon>Pezizomycotina</taxon>
        <taxon>Leotiomycetes</taxon>
        <taxon>Helotiales</taxon>
        <taxon>Helotiales incertae sedis</taxon>
        <taxon>Amylocarpus</taxon>
    </lineage>
</organism>
<sequence>MVYCCVCGLDIGGIQYPETFDLDDDEIAQLYDKEKLSGEQLEWTRGGFCLINEKSFGKVEHPETGNPSLTYFTIPEGEPIHIRTCNPTFESDGQFPDITSPESFFSIHLKCLSLIHHVVNRKLSLQSNGTIFSCGPIHHFYQLLDRIRPLIREDPEGVTGKGIEWNHGYYGARRFWFDGWTMERDWEYLCADPFDVPTLTEYVLSNLEQTPIQEAPQRAQVEHDYEAPLYNSHAALDSLPVEILDRIISNLPISSILHLNRTSQKLCNKIVLDQAFWRDQLLSVNLIPFIWDLDREACIQKEKTLPVNTCWDWRTLACKLLEEPFIELALKDRLAQPLANDLGRRHFEFWRDLSKVSMSKLEDHPPLGLINRVRIVRIIEEAILLAENEY</sequence>
<reference evidence="2" key="1">
    <citation type="journal article" date="2021" name="IMA Fungus">
        <title>Genomic characterization of three marine fungi, including Emericellopsis atlantica sp. nov. with signatures of a generalist lifestyle and marine biomass degradation.</title>
        <authorList>
            <person name="Hagestad O.C."/>
            <person name="Hou L."/>
            <person name="Andersen J.H."/>
            <person name="Hansen E.H."/>
            <person name="Altermark B."/>
            <person name="Li C."/>
            <person name="Kuhnert E."/>
            <person name="Cox R.J."/>
            <person name="Crous P.W."/>
            <person name="Spatafora J.W."/>
            <person name="Lail K."/>
            <person name="Amirebrahimi M."/>
            <person name="Lipzen A."/>
            <person name="Pangilinan J."/>
            <person name="Andreopoulos W."/>
            <person name="Hayes R.D."/>
            <person name="Ng V."/>
            <person name="Grigoriev I.V."/>
            <person name="Jackson S.A."/>
            <person name="Sutton T.D.S."/>
            <person name="Dobson A.D.W."/>
            <person name="Rama T."/>
        </authorList>
    </citation>
    <scope>NUCLEOTIDE SEQUENCE</scope>
    <source>
        <strain evidence="2">TRa018bII</strain>
    </source>
</reference>
<dbReference type="OrthoDB" id="3932329at2759"/>
<dbReference type="InterPro" id="IPR036047">
    <property type="entry name" value="F-box-like_dom_sf"/>
</dbReference>
<evidence type="ECO:0000313" key="2">
    <source>
        <dbReference type="EMBL" id="KAG9230976.1"/>
    </source>
</evidence>
<protein>
    <recommendedName>
        <fullName evidence="1">F-box domain-containing protein</fullName>
    </recommendedName>
</protein>
<evidence type="ECO:0000259" key="1">
    <source>
        <dbReference type="PROSITE" id="PS50181"/>
    </source>
</evidence>
<dbReference type="PROSITE" id="PS50181">
    <property type="entry name" value="FBOX"/>
    <property type="match status" value="1"/>
</dbReference>